<proteinExistence type="predicted"/>
<organism evidence="2">
    <name type="scientific">Anguilla anguilla</name>
    <name type="common">European freshwater eel</name>
    <name type="synonym">Muraena anguilla</name>
    <dbReference type="NCBI Taxonomy" id="7936"/>
    <lineage>
        <taxon>Eukaryota</taxon>
        <taxon>Metazoa</taxon>
        <taxon>Chordata</taxon>
        <taxon>Craniata</taxon>
        <taxon>Vertebrata</taxon>
        <taxon>Euteleostomi</taxon>
        <taxon>Actinopterygii</taxon>
        <taxon>Neopterygii</taxon>
        <taxon>Teleostei</taxon>
        <taxon>Anguilliformes</taxon>
        <taxon>Anguillidae</taxon>
        <taxon>Anguilla</taxon>
    </lineage>
</organism>
<name>A0A0E9PYL9_ANGAN</name>
<sequence>MDIRKWLKALPAPSTTGQSSEFTGSAHSHSEPPIRAKATAPGYYNLK</sequence>
<reference evidence="2" key="1">
    <citation type="submission" date="2014-11" db="EMBL/GenBank/DDBJ databases">
        <authorList>
            <person name="Amaro Gonzalez C."/>
        </authorList>
    </citation>
    <scope>NUCLEOTIDE SEQUENCE</scope>
</reference>
<dbReference type="EMBL" id="GBXM01099397">
    <property type="protein sequence ID" value="JAH09180.1"/>
    <property type="molecule type" value="Transcribed_RNA"/>
</dbReference>
<evidence type="ECO:0000256" key="1">
    <source>
        <dbReference type="SAM" id="MobiDB-lite"/>
    </source>
</evidence>
<dbReference type="AlphaFoldDB" id="A0A0E9PYL9"/>
<protein>
    <submittedName>
        <fullName evidence="2">Uncharacterized protein</fullName>
    </submittedName>
</protein>
<feature type="region of interest" description="Disordered" evidence="1">
    <location>
        <begin position="1"/>
        <end position="47"/>
    </location>
</feature>
<feature type="compositionally biased region" description="Polar residues" evidence="1">
    <location>
        <begin position="13"/>
        <end position="27"/>
    </location>
</feature>
<accession>A0A0E9PYL9</accession>
<reference evidence="2" key="2">
    <citation type="journal article" date="2015" name="Fish Shellfish Immunol.">
        <title>Early steps in the European eel (Anguilla anguilla)-Vibrio vulnificus interaction in the gills: Role of the RtxA13 toxin.</title>
        <authorList>
            <person name="Callol A."/>
            <person name="Pajuelo D."/>
            <person name="Ebbesson L."/>
            <person name="Teles M."/>
            <person name="MacKenzie S."/>
            <person name="Amaro C."/>
        </authorList>
    </citation>
    <scope>NUCLEOTIDE SEQUENCE</scope>
</reference>
<evidence type="ECO:0000313" key="2">
    <source>
        <dbReference type="EMBL" id="JAH09180.1"/>
    </source>
</evidence>